<sequence length="107" mass="12116">MSAPNDDLKDDDHVFSVLAWPTEEIRNNRKRMGAICQWCNKTDQGLGRPLRRCSKCEAASYCSKECQTRDWPAHKKICGQPGIAKLVKTLLSNPIRRSPIPSTYALK</sequence>
<evidence type="ECO:0000259" key="5">
    <source>
        <dbReference type="PROSITE" id="PS50865"/>
    </source>
</evidence>
<dbReference type="Pfam" id="PF01753">
    <property type="entry name" value="zf-MYND"/>
    <property type="match status" value="1"/>
</dbReference>
<dbReference type="EMBL" id="JACAZH010000005">
    <property type="protein sequence ID" value="KAF7368025.1"/>
    <property type="molecule type" value="Genomic_DNA"/>
</dbReference>
<evidence type="ECO:0000256" key="1">
    <source>
        <dbReference type="ARBA" id="ARBA00022723"/>
    </source>
</evidence>
<comment type="caution">
    <text evidence="6">The sequence shown here is derived from an EMBL/GenBank/DDBJ whole genome shotgun (WGS) entry which is preliminary data.</text>
</comment>
<reference evidence="6" key="1">
    <citation type="submission" date="2020-05" db="EMBL/GenBank/DDBJ databases">
        <title>Mycena genomes resolve the evolution of fungal bioluminescence.</title>
        <authorList>
            <person name="Tsai I.J."/>
        </authorList>
    </citation>
    <scope>NUCLEOTIDE SEQUENCE</scope>
    <source>
        <strain evidence="6">160909Yilan</strain>
    </source>
</reference>
<accession>A0A8H6YVT8</accession>
<keyword evidence="1" id="KW-0479">Metal-binding</keyword>
<gene>
    <name evidence="6" type="ORF">MSAN_00868300</name>
</gene>
<proteinExistence type="predicted"/>
<dbReference type="GO" id="GO:0008270">
    <property type="term" value="F:zinc ion binding"/>
    <property type="evidence" value="ECO:0007669"/>
    <property type="project" value="UniProtKB-KW"/>
</dbReference>
<keyword evidence="2 4" id="KW-0863">Zinc-finger</keyword>
<protein>
    <submittedName>
        <fullName evidence="6">MYND-type domain-containing protein</fullName>
    </submittedName>
</protein>
<dbReference type="InterPro" id="IPR052839">
    <property type="entry name" value="Mito_gene_expr_regulator"/>
</dbReference>
<evidence type="ECO:0000313" key="6">
    <source>
        <dbReference type="EMBL" id="KAF7368025.1"/>
    </source>
</evidence>
<dbReference type="InterPro" id="IPR002893">
    <property type="entry name" value="Znf_MYND"/>
</dbReference>
<dbReference type="PROSITE" id="PS01360">
    <property type="entry name" value="ZF_MYND_1"/>
    <property type="match status" value="1"/>
</dbReference>
<keyword evidence="3" id="KW-0862">Zinc</keyword>
<name>A0A8H6YVT8_9AGAR</name>
<dbReference type="SUPFAM" id="SSF144232">
    <property type="entry name" value="HIT/MYND zinc finger-like"/>
    <property type="match status" value="1"/>
</dbReference>
<dbReference type="PROSITE" id="PS50865">
    <property type="entry name" value="ZF_MYND_2"/>
    <property type="match status" value="1"/>
</dbReference>
<dbReference type="AlphaFoldDB" id="A0A8H6YVT8"/>
<dbReference type="PANTHER" id="PTHR46920">
    <property type="match status" value="1"/>
</dbReference>
<dbReference type="Gene3D" id="6.10.140.2220">
    <property type="match status" value="1"/>
</dbReference>
<feature type="domain" description="MYND-type" evidence="5">
    <location>
        <begin position="36"/>
        <end position="78"/>
    </location>
</feature>
<evidence type="ECO:0000313" key="7">
    <source>
        <dbReference type="Proteomes" id="UP000623467"/>
    </source>
</evidence>
<dbReference type="PANTHER" id="PTHR46920:SF1">
    <property type="entry name" value="PROTEIN MSS51 HOMOLOG, MITOCHONDRIAL-RELATED"/>
    <property type="match status" value="1"/>
</dbReference>
<dbReference type="Proteomes" id="UP000623467">
    <property type="component" value="Unassembled WGS sequence"/>
</dbReference>
<evidence type="ECO:0000256" key="2">
    <source>
        <dbReference type="ARBA" id="ARBA00022771"/>
    </source>
</evidence>
<organism evidence="6 7">
    <name type="scientific">Mycena sanguinolenta</name>
    <dbReference type="NCBI Taxonomy" id="230812"/>
    <lineage>
        <taxon>Eukaryota</taxon>
        <taxon>Fungi</taxon>
        <taxon>Dikarya</taxon>
        <taxon>Basidiomycota</taxon>
        <taxon>Agaricomycotina</taxon>
        <taxon>Agaricomycetes</taxon>
        <taxon>Agaricomycetidae</taxon>
        <taxon>Agaricales</taxon>
        <taxon>Marasmiineae</taxon>
        <taxon>Mycenaceae</taxon>
        <taxon>Mycena</taxon>
    </lineage>
</organism>
<keyword evidence="7" id="KW-1185">Reference proteome</keyword>
<evidence type="ECO:0000256" key="4">
    <source>
        <dbReference type="PROSITE-ProRule" id="PRU00134"/>
    </source>
</evidence>
<dbReference type="OrthoDB" id="5231159at2759"/>
<evidence type="ECO:0000256" key="3">
    <source>
        <dbReference type="ARBA" id="ARBA00022833"/>
    </source>
</evidence>